<evidence type="ECO:0000313" key="1">
    <source>
        <dbReference type="EMBL" id="GAA0941172.1"/>
    </source>
</evidence>
<dbReference type="EMBL" id="BAAAHQ010000030">
    <property type="protein sequence ID" value="GAA0941172.1"/>
    <property type="molecule type" value="Genomic_DNA"/>
</dbReference>
<reference evidence="1 2" key="1">
    <citation type="journal article" date="2019" name="Int. J. Syst. Evol. Microbiol.">
        <title>The Global Catalogue of Microorganisms (GCM) 10K type strain sequencing project: providing services to taxonomists for standard genome sequencing and annotation.</title>
        <authorList>
            <consortium name="The Broad Institute Genomics Platform"/>
            <consortium name="The Broad Institute Genome Sequencing Center for Infectious Disease"/>
            <person name="Wu L."/>
            <person name="Ma J."/>
        </authorList>
    </citation>
    <scope>NUCLEOTIDE SEQUENCE [LARGE SCALE GENOMIC DNA]</scope>
    <source>
        <strain evidence="1 2">JCM 11136</strain>
    </source>
</reference>
<gene>
    <name evidence="1" type="ORF">GCM10009560_52940</name>
</gene>
<comment type="caution">
    <text evidence="1">The sequence shown here is derived from an EMBL/GenBank/DDBJ whole genome shotgun (WGS) entry which is preliminary data.</text>
</comment>
<dbReference type="SUPFAM" id="SSF48239">
    <property type="entry name" value="Terpenoid cyclases/Protein prenyltransferases"/>
    <property type="match status" value="1"/>
</dbReference>
<dbReference type="InterPro" id="IPR008930">
    <property type="entry name" value="Terpenoid_cyclase/PrenylTrfase"/>
</dbReference>
<protein>
    <recommendedName>
        <fullName evidence="3">Prenyltransferase</fullName>
    </recommendedName>
</protein>
<sequence length="282" mass="30343">MDILRDASTYLLHHGRLLDRLRFAALFGDGAREPVLAALHAYQNADGGFGNALEPDLRGAASQPVAVETALHVLDDLDAFADPMVEDACDFLASVTAPGGGLPFVLSSVLDAPSAPWWREGPFTAGGLNPTSSLAGLLHKHGVAHPWLDTATRFCWSAIGELSGDVSPYDARAVIAFLERVPDRERAEAEFTRLRDGLLSGVSLDLDAGEGTHSPLDFAPAPSPLPLFGRDVLDRHLDALLAERKDGGWAPNWPIWTPAAAHEWGGYLTVERLKTLRAYGRV</sequence>
<dbReference type="RefSeq" id="WP_343952741.1">
    <property type="nucleotide sequence ID" value="NZ_BAAAHQ010000030.1"/>
</dbReference>
<accession>A0ABN1QDK0</accession>
<proteinExistence type="predicted"/>
<evidence type="ECO:0008006" key="3">
    <source>
        <dbReference type="Google" id="ProtNLM"/>
    </source>
</evidence>
<name>A0ABN1QDK0_9ACTN</name>
<keyword evidence="2" id="KW-1185">Reference proteome</keyword>
<evidence type="ECO:0000313" key="2">
    <source>
        <dbReference type="Proteomes" id="UP001501578"/>
    </source>
</evidence>
<organism evidence="1 2">
    <name type="scientific">Nonomuraea longicatena</name>
    <dbReference type="NCBI Taxonomy" id="83682"/>
    <lineage>
        <taxon>Bacteria</taxon>
        <taxon>Bacillati</taxon>
        <taxon>Actinomycetota</taxon>
        <taxon>Actinomycetes</taxon>
        <taxon>Streptosporangiales</taxon>
        <taxon>Streptosporangiaceae</taxon>
        <taxon>Nonomuraea</taxon>
    </lineage>
</organism>
<dbReference type="Proteomes" id="UP001501578">
    <property type="component" value="Unassembled WGS sequence"/>
</dbReference>